<evidence type="ECO:0000259" key="7">
    <source>
        <dbReference type="Pfam" id="PF01243"/>
    </source>
</evidence>
<feature type="binding site" evidence="6">
    <location>
        <position position="65"/>
    </location>
    <ligand>
        <name>FMN</name>
        <dbReference type="ChEBI" id="CHEBI:58210"/>
    </ligand>
</feature>
<dbReference type="Pfam" id="PF01243">
    <property type="entry name" value="PNPOx_N"/>
    <property type="match status" value="1"/>
</dbReference>
<keyword evidence="4 6" id="KW-0560">Oxidoreductase</keyword>
<feature type="binding site" evidence="6">
    <location>
        <begin position="173"/>
        <end position="175"/>
    </location>
    <ligand>
        <name>substrate</name>
    </ligand>
</feature>
<evidence type="ECO:0000313" key="10">
    <source>
        <dbReference type="Proteomes" id="UP001165343"/>
    </source>
</evidence>
<comment type="catalytic activity">
    <reaction evidence="6">
        <text>pyridoxamine 5'-phosphate + O2 + H2O = pyridoxal 5'-phosphate + H2O2 + NH4(+)</text>
        <dbReference type="Rhea" id="RHEA:15817"/>
        <dbReference type="ChEBI" id="CHEBI:15377"/>
        <dbReference type="ChEBI" id="CHEBI:15379"/>
        <dbReference type="ChEBI" id="CHEBI:16240"/>
        <dbReference type="ChEBI" id="CHEBI:28938"/>
        <dbReference type="ChEBI" id="CHEBI:58451"/>
        <dbReference type="ChEBI" id="CHEBI:597326"/>
        <dbReference type="EC" id="1.4.3.5"/>
    </reaction>
</comment>
<dbReference type="HAMAP" id="MF_01629">
    <property type="entry name" value="PdxH"/>
    <property type="match status" value="1"/>
</dbReference>
<dbReference type="EMBL" id="JAMGBC010000001">
    <property type="protein sequence ID" value="MCL6679232.1"/>
    <property type="molecule type" value="Genomic_DNA"/>
</dbReference>
<comment type="catalytic activity">
    <reaction evidence="6">
        <text>pyridoxine 5'-phosphate + O2 = pyridoxal 5'-phosphate + H2O2</text>
        <dbReference type="Rhea" id="RHEA:15149"/>
        <dbReference type="ChEBI" id="CHEBI:15379"/>
        <dbReference type="ChEBI" id="CHEBI:16240"/>
        <dbReference type="ChEBI" id="CHEBI:58589"/>
        <dbReference type="ChEBI" id="CHEBI:597326"/>
        <dbReference type="EC" id="1.4.3.5"/>
    </reaction>
</comment>
<keyword evidence="3 6" id="KW-0288">FMN</keyword>
<comment type="pathway">
    <text evidence="6">Cofactor metabolism; pyridoxal 5'-phosphate salvage; pyridoxal 5'-phosphate from pyridoxine 5'-phosphate: step 1/1.</text>
</comment>
<evidence type="ECO:0000256" key="5">
    <source>
        <dbReference type="ARBA" id="ARBA00023096"/>
    </source>
</evidence>
<proteinExistence type="inferred from homology"/>
<keyword evidence="10" id="KW-1185">Reference proteome</keyword>
<dbReference type="PANTHER" id="PTHR10851">
    <property type="entry name" value="PYRIDOXINE-5-PHOSPHATE OXIDASE"/>
    <property type="match status" value="1"/>
</dbReference>
<reference evidence="9" key="1">
    <citation type="submission" date="2022-05" db="EMBL/GenBank/DDBJ databases">
        <authorList>
            <person name="Jo J.-H."/>
            <person name="Im W.-T."/>
        </authorList>
    </citation>
    <scope>NUCLEOTIDE SEQUENCE</scope>
    <source>
        <strain evidence="9">RG327</strain>
    </source>
</reference>
<evidence type="ECO:0000256" key="3">
    <source>
        <dbReference type="ARBA" id="ARBA00022643"/>
    </source>
</evidence>
<dbReference type="SUPFAM" id="SSF50475">
    <property type="entry name" value="FMN-binding split barrel"/>
    <property type="match status" value="1"/>
</dbReference>
<dbReference type="PANTHER" id="PTHR10851:SF0">
    <property type="entry name" value="PYRIDOXINE-5'-PHOSPHATE OXIDASE"/>
    <property type="match status" value="1"/>
</dbReference>
<evidence type="ECO:0000256" key="4">
    <source>
        <dbReference type="ARBA" id="ARBA00023002"/>
    </source>
</evidence>
<dbReference type="Proteomes" id="UP001165343">
    <property type="component" value="Unassembled WGS sequence"/>
</dbReference>
<dbReference type="PIRSF" id="PIRSF000190">
    <property type="entry name" value="Pyd_amn-ph_oxd"/>
    <property type="match status" value="1"/>
</dbReference>
<feature type="binding site" evidence="6">
    <location>
        <begin position="43"/>
        <end position="48"/>
    </location>
    <ligand>
        <name>FMN</name>
        <dbReference type="ChEBI" id="CHEBI:58210"/>
    </ligand>
</feature>
<name>A0ABT0RG28_9SPHN</name>
<dbReference type="Gene3D" id="2.30.110.10">
    <property type="entry name" value="Electron Transport, Fmn-binding Protein, Chain A"/>
    <property type="match status" value="1"/>
</dbReference>
<gene>
    <name evidence="6 9" type="primary">pdxH</name>
    <name evidence="9" type="ORF">LZ519_07905</name>
</gene>
<comment type="cofactor">
    <cofactor evidence="6">
        <name>FMN</name>
        <dbReference type="ChEBI" id="CHEBI:58210"/>
    </cofactor>
    <text evidence="6">Binds 1 FMN per subunit.</text>
</comment>
<comment type="similarity">
    <text evidence="1 6">Belongs to the pyridoxamine 5'-phosphate oxidase family.</text>
</comment>
<dbReference type="InterPro" id="IPR019576">
    <property type="entry name" value="Pyridoxamine_oxidase_dimer_C"/>
</dbReference>
<feature type="binding site" evidence="6">
    <location>
        <position position="167"/>
    </location>
    <ligand>
        <name>FMN</name>
        <dbReference type="ChEBI" id="CHEBI:58210"/>
    </ligand>
</feature>
<dbReference type="RefSeq" id="WP_249868144.1">
    <property type="nucleotide sequence ID" value="NZ_JAMGBC010000001.1"/>
</dbReference>
<dbReference type="InterPro" id="IPR000659">
    <property type="entry name" value="Pyridox_Oxase"/>
</dbReference>
<feature type="binding site" evidence="6">
    <location>
        <begin position="58"/>
        <end position="59"/>
    </location>
    <ligand>
        <name>FMN</name>
        <dbReference type="ChEBI" id="CHEBI:58210"/>
    </ligand>
</feature>
<evidence type="ECO:0000259" key="8">
    <source>
        <dbReference type="Pfam" id="PF10590"/>
    </source>
</evidence>
<dbReference type="GO" id="GO:0004733">
    <property type="term" value="F:pyridoxamine phosphate oxidase activity"/>
    <property type="evidence" value="ECO:0007669"/>
    <property type="project" value="UniProtKB-EC"/>
</dbReference>
<feature type="domain" description="Pyridoxamine 5'-phosphate oxidase N-terminal" evidence="7">
    <location>
        <begin position="24"/>
        <end position="141"/>
    </location>
</feature>
<dbReference type="NCBIfam" id="NF004231">
    <property type="entry name" value="PRK05679.1"/>
    <property type="match status" value="1"/>
</dbReference>
<feature type="binding site" evidence="6">
    <location>
        <position position="48"/>
    </location>
    <ligand>
        <name>substrate</name>
    </ligand>
</feature>
<evidence type="ECO:0000256" key="2">
    <source>
        <dbReference type="ARBA" id="ARBA00022630"/>
    </source>
</evidence>
<dbReference type="InterPro" id="IPR012349">
    <property type="entry name" value="Split_barrel_FMN-bd"/>
</dbReference>
<feature type="binding site" evidence="6">
    <location>
        <position position="113"/>
    </location>
    <ligand>
        <name>substrate</name>
    </ligand>
</feature>
<evidence type="ECO:0000256" key="1">
    <source>
        <dbReference type="ARBA" id="ARBA00007301"/>
    </source>
</evidence>
<dbReference type="InterPro" id="IPR011576">
    <property type="entry name" value="Pyridox_Oxase_N"/>
</dbReference>
<evidence type="ECO:0000313" key="9">
    <source>
        <dbReference type="EMBL" id="MCL6679232.1"/>
    </source>
</evidence>
<feature type="domain" description="Pyridoxine 5'-phosphate oxidase dimerisation C-terminal" evidence="8">
    <location>
        <begin position="154"/>
        <end position="194"/>
    </location>
</feature>
<feature type="binding site" evidence="6">
    <location>
        <position position="87"/>
    </location>
    <ligand>
        <name>FMN</name>
        <dbReference type="ChEBI" id="CHEBI:58210"/>
    </ligand>
</feature>
<feature type="binding site" evidence="6">
    <location>
        <position position="105"/>
    </location>
    <ligand>
        <name>substrate</name>
    </ligand>
</feature>
<feature type="binding site" evidence="6">
    <location>
        <position position="177"/>
    </location>
    <ligand>
        <name>FMN</name>
        <dbReference type="ChEBI" id="CHEBI:58210"/>
    </ligand>
</feature>
<comment type="subunit">
    <text evidence="6">Homodimer.</text>
</comment>
<evidence type="ECO:0000256" key="6">
    <source>
        <dbReference type="HAMAP-Rule" id="MF_01629"/>
    </source>
</evidence>
<dbReference type="EC" id="1.4.3.5" evidence="6"/>
<dbReference type="NCBIfam" id="TIGR00558">
    <property type="entry name" value="pdxH"/>
    <property type="match status" value="1"/>
</dbReference>
<accession>A0ABT0RG28</accession>
<comment type="pathway">
    <text evidence="6">Cofactor metabolism; pyridoxal 5'-phosphate salvage; pyridoxal 5'-phosphate from pyridoxamine 5'-phosphate: step 1/1.</text>
</comment>
<dbReference type="Pfam" id="PF10590">
    <property type="entry name" value="PNP_phzG_C"/>
    <property type="match status" value="1"/>
</dbReference>
<comment type="caution">
    <text evidence="9">The sequence shown here is derived from an EMBL/GenBank/DDBJ whole genome shotgun (WGS) entry which is preliminary data.</text>
</comment>
<feature type="binding site" evidence="6">
    <location>
        <position position="64"/>
    </location>
    <ligand>
        <name>FMN</name>
        <dbReference type="ChEBI" id="CHEBI:58210"/>
    </ligand>
</feature>
<keyword evidence="5 6" id="KW-0664">Pyridoxine biosynthesis</keyword>
<protein>
    <recommendedName>
        <fullName evidence="6">Pyridoxine/pyridoxamine 5'-phosphate oxidase</fullName>
        <ecNumber evidence="6">1.4.3.5</ecNumber>
    </recommendedName>
    <alternativeName>
        <fullName evidence="6">PNP/PMP oxidase</fullName>
        <shortName evidence="6">PNPOx</shortName>
    </alternativeName>
    <alternativeName>
        <fullName evidence="6">Pyridoxal 5'-phosphate synthase</fullName>
    </alternativeName>
</protein>
<feature type="binding site" evidence="6">
    <location>
        <begin position="122"/>
        <end position="123"/>
    </location>
    <ligand>
        <name>FMN</name>
        <dbReference type="ChEBI" id="CHEBI:58210"/>
    </ligand>
</feature>
<organism evidence="9 10">
    <name type="scientific">Sphingomonas anseongensis</name>
    <dbReference type="NCBI Taxonomy" id="2908207"/>
    <lineage>
        <taxon>Bacteria</taxon>
        <taxon>Pseudomonadati</taxon>
        <taxon>Pseudomonadota</taxon>
        <taxon>Alphaproteobacteria</taxon>
        <taxon>Sphingomonadales</taxon>
        <taxon>Sphingomonadaceae</taxon>
        <taxon>Sphingomonas</taxon>
    </lineage>
</organism>
<comment type="function">
    <text evidence="6">Catalyzes the oxidation of either pyridoxine 5'-phosphate (PNP) or pyridoxamine 5'-phosphate (PMP) into pyridoxal 5'-phosphate (PLP).</text>
</comment>
<sequence>MAEANDPLALFDSWFDEARSSEPELPEAMAVATSTPDGQPSVRMVLLKSHGPDGFVFFTNYASRKGEEIAANPNLALLFHWKSLRRQVRIEGNAQEVGVEEADAYFATRSRYSQLGAWASDQSRPLPDRATFEARYEEMKHKFEGQEVPRPPYWSGFRVVPEHFEFWTDMPHRLHERRVFTRSGGGWTQGLLYP</sequence>
<keyword evidence="2 6" id="KW-0285">Flavoprotein</keyword>
<feature type="binding site" evidence="6">
    <location>
        <position position="109"/>
    </location>
    <ligand>
        <name>substrate</name>
    </ligand>
</feature>